<sequence>MLTFGWKHALSQEHEADFEKSKKRAFDRPNEGEDARESTGVLKSWLKGSVKNTRSYYQHDMCMMLGGYDDMIVE</sequence>
<evidence type="ECO:0000256" key="1">
    <source>
        <dbReference type="SAM" id="MobiDB-lite"/>
    </source>
</evidence>
<feature type="compositionally biased region" description="Basic and acidic residues" evidence="1">
    <location>
        <begin position="18"/>
        <end position="37"/>
    </location>
</feature>
<organism evidence="2 3">
    <name type="scientific">Mikania micrantha</name>
    <name type="common">bitter vine</name>
    <dbReference type="NCBI Taxonomy" id="192012"/>
    <lineage>
        <taxon>Eukaryota</taxon>
        <taxon>Viridiplantae</taxon>
        <taxon>Streptophyta</taxon>
        <taxon>Embryophyta</taxon>
        <taxon>Tracheophyta</taxon>
        <taxon>Spermatophyta</taxon>
        <taxon>Magnoliopsida</taxon>
        <taxon>eudicotyledons</taxon>
        <taxon>Gunneridae</taxon>
        <taxon>Pentapetalae</taxon>
        <taxon>asterids</taxon>
        <taxon>campanulids</taxon>
        <taxon>Asterales</taxon>
        <taxon>Asteraceae</taxon>
        <taxon>Asteroideae</taxon>
        <taxon>Heliantheae alliance</taxon>
        <taxon>Eupatorieae</taxon>
        <taxon>Mikania</taxon>
    </lineage>
</organism>
<evidence type="ECO:0000313" key="2">
    <source>
        <dbReference type="EMBL" id="KAD4177951.1"/>
    </source>
</evidence>
<dbReference type="Proteomes" id="UP000326396">
    <property type="component" value="Linkage Group LG4"/>
</dbReference>
<comment type="caution">
    <text evidence="2">The sequence shown here is derived from an EMBL/GenBank/DDBJ whole genome shotgun (WGS) entry which is preliminary data.</text>
</comment>
<accession>A0A5N6MUT3</accession>
<proteinExistence type="predicted"/>
<protein>
    <submittedName>
        <fullName evidence="2">Uncharacterized protein</fullName>
    </submittedName>
</protein>
<gene>
    <name evidence="2" type="ORF">E3N88_26542</name>
</gene>
<evidence type="ECO:0000313" key="3">
    <source>
        <dbReference type="Proteomes" id="UP000326396"/>
    </source>
</evidence>
<dbReference type="EMBL" id="SZYD01000014">
    <property type="protein sequence ID" value="KAD4177951.1"/>
    <property type="molecule type" value="Genomic_DNA"/>
</dbReference>
<dbReference type="AlphaFoldDB" id="A0A5N6MUT3"/>
<reference evidence="2 3" key="1">
    <citation type="submission" date="2019-05" db="EMBL/GenBank/DDBJ databases">
        <title>Mikania micrantha, genome provides insights into the molecular mechanism of rapid growth.</title>
        <authorList>
            <person name="Liu B."/>
        </authorList>
    </citation>
    <scope>NUCLEOTIDE SEQUENCE [LARGE SCALE GENOMIC DNA]</scope>
    <source>
        <strain evidence="2">NLD-2019</strain>
        <tissue evidence="2">Leaf</tissue>
    </source>
</reference>
<feature type="region of interest" description="Disordered" evidence="1">
    <location>
        <begin position="18"/>
        <end position="39"/>
    </location>
</feature>
<keyword evidence="3" id="KW-1185">Reference proteome</keyword>
<name>A0A5N6MUT3_9ASTR</name>